<dbReference type="Proteomes" id="UP001500707">
    <property type="component" value="Unassembled WGS sequence"/>
</dbReference>
<evidence type="ECO:0000313" key="4">
    <source>
        <dbReference type="EMBL" id="GAA3573657.1"/>
    </source>
</evidence>
<sequence>MSASLSRPRVGVWLIGARGSVATTVVTGCAAITAGLHPPTGMVTETSAFTGSGLPALSDLVFGGHDTLDCPLPKRAETLTAGGVLPPGVATAVAAELAAADREIRPGGPTPGDTRSEAELITAFADDIRDFAQRHELERTVVVNVASTEPASAGPGTPLPASTLYALAALRAGCSYVNFTPSEGMHHPVAAVEAERSGLPYAGRDGKTGQTLLRAVLGPMFAQRALNVRAWSGTNLLGGGDGAALADPAAAAAKNAGKERVLADNLGTVPEGEVHIDDVPALGDWKTAWDHIAFDGFLGTRMILQTIWQGCDSALAAPLVLDLARLTARAHETGLTGPLSELGFYFKDPVGEGPASLGEQYEGLVGLGVRLRPVGGDPDARGPGAGGESGGHREPGEKAAAQDAGRLGGDQETAPVGAATRGETPAGGAGHRGPDEEHVAQEAGPGGANAEYVAQEAGPGGANAEYVAQEAGPGGANAEHVAQDAGPREPAVGERS</sequence>
<dbReference type="Pfam" id="PF07994">
    <property type="entry name" value="NAD_binding_5"/>
    <property type="match status" value="1"/>
</dbReference>
<feature type="domain" description="Myo-inositol-1-phosphate synthase GAPDH-like" evidence="3">
    <location>
        <begin position="209"/>
        <end position="313"/>
    </location>
</feature>
<dbReference type="Pfam" id="PF01658">
    <property type="entry name" value="Inos-1-P_synth"/>
    <property type="match status" value="1"/>
</dbReference>
<name>A0ABP6XWT1_9ACTN</name>
<accession>A0ABP6XWT1</accession>
<dbReference type="Gene3D" id="3.30.360.10">
    <property type="entry name" value="Dihydrodipicolinate Reductase, domain 2"/>
    <property type="match status" value="1"/>
</dbReference>
<reference evidence="5" key="1">
    <citation type="journal article" date="2019" name="Int. J. Syst. Evol. Microbiol.">
        <title>The Global Catalogue of Microorganisms (GCM) 10K type strain sequencing project: providing services to taxonomists for standard genome sequencing and annotation.</title>
        <authorList>
            <consortium name="The Broad Institute Genomics Platform"/>
            <consortium name="The Broad Institute Genome Sequencing Center for Infectious Disease"/>
            <person name="Wu L."/>
            <person name="Ma J."/>
        </authorList>
    </citation>
    <scope>NUCLEOTIDE SEQUENCE [LARGE SCALE GENOMIC DNA]</scope>
    <source>
        <strain evidence="5">JCM 17656</strain>
    </source>
</reference>
<comment type="caution">
    <text evidence="4">The sequence shown here is derived from an EMBL/GenBank/DDBJ whole genome shotgun (WGS) entry which is preliminary data.</text>
</comment>
<protein>
    <submittedName>
        <fullName evidence="4">Inositol-3-phosphate synthase</fullName>
    </submittedName>
</protein>
<organism evidence="4 5">
    <name type="scientific">Streptomyces osmaniensis</name>
    <dbReference type="NCBI Taxonomy" id="593134"/>
    <lineage>
        <taxon>Bacteria</taxon>
        <taxon>Bacillati</taxon>
        <taxon>Actinomycetota</taxon>
        <taxon>Actinomycetes</taxon>
        <taxon>Kitasatosporales</taxon>
        <taxon>Streptomycetaceae</taxon>
        <taxon>Streptomyces</taxon>
    </lineage>
</organism>
<keyword evidence="5" id="KW-1185">Reference proteome</keyword>
<proteinExistence type="inferred from homology"/>
<evidence type="ECO:0000313" key="5">
    <source>
        <dbReference type="Proteomes" id="UP001500707"/>
    </source>
</evidence>
<dbReference type="SUPFAM" id="SSF55347">
    <property type="entry name" value="Glyceraldehyde-3-phosphate dehydrogenase-like, C-terminal domain"/>
    <property type="match status" value="1"/>
</dbReference>
<dbReference type="Gene3D" id="3.40.50.720">
    <property type="entry name" value="NAD(P)-binding Rossmann-like Domain"/>
    <property type="match status" value="1"/>
</dbReference>
<dbReference type="InterPro" id="IPR013021">
    <property type="entry name" value="Myo-inos-1-P_Synthase_GAPDH"/>
</dbReference>
<evidence type="ECO:0000259" key="3">
    <source>
        <dbReference type="Pfam" id="PF01658"/>
    </source>
</evidence>
<evidence type="ECO:0000256" key="1">
    <source>
        <dbReference type="ARBA" id="ARBA00010813"/>
    </source>
</evidence>
<dbReference type="EMBL" id="BAABCE010000013">
    <property type="protein sequence ID" value="GAA3573657.1"/>
    <property type="molecule type" value="Genomic_DNA"/>
</dbReference>
<dbReference type="InterPro" id="IPR002587">
    <property type="entry name" value="Myo-inos-1-P_Synthase"/>
</dbReference>
<dbReference type="PANTHER" id="PTHR11510">
    <property type="entry name" value="MYO-INOSITOL-1 PHOSPHATE SYNTHASE"/>
    <property type="match status" value="1"/>
</dbReference>
<feature type="region of interest" description="Disordered" evidence="2">
    <location>
        <begin position="372"/>
        <end position="496"/>
    </location>
</feature>
<dbReference type="InterPro" id="IPR036291">
    <property type="entry name" value="NAD(P)-bd_dom_sf"/>
</dbReference>
<dbReference type="PROSITE" id="PS51257">
    <property type="entry name" value="PROKAR_LIPOPROTEIN"/>
    <property type="match status" value="1"/>
</dbReference>
<gene>
    <name evidence="4" type="ORF">GCM10022295_64150</name>
</gene>
<comment type="similarity">
    <text evidence="1">Belongs to the myo-inositol 1-phosphate synthase family.</text>
</comment>
<evidence type="ECO:0000256" key="2">
    <source>
        <dbReference type="SAM" id="MobiDB-lite"/>
    </source>
</evidence>
<dbReference type="SUPFAM" id="SSF51735">
    <property type="entry name" value="NAD(P)-binding Rossmann-fold domains"/>
    <property type="match status" value="1"/>
</dbReference>